<feature type="transmembrane region" description="Helical" evidence="10">
    <location>
        <begin position="142"/>
        <end position="166"/>
    </location>
</feature>
<dbReference type="PANTHER" id="PTHR11562">
    <property type="entry name" value="CATION EFFLUX PROTEIN/ ZINC TRANSPORTER"/>
    <property type="match status" value="1"/>
</dbReference>
<feature type="domain" description="Cation efflux protein cytoplasmic" evidence="12">
    <location>
        <begin position="239"/>
        <end position="313"/>
    </location>
</feature>
<dbReference type="InterPro" id="IPR027470">
    <property type="entry name" value="Cation_efflux_CTD"/>
</dbReference>
<dbReference type="GO" id="GO:0005886">
    <property type="term" value="C:plasma membrane"/>
    <property type="evidence" value="ECO:0007669"/>
    <property type="project" value="TreeGrafter"/>
</dbReference>
<name>A0A934J310_9HYPH</name>
<evidence type="ECO:0000256" key="4">
    <source>
        <dbReference type="ARBA" id="ARBA00022692"/>
    </source>
</evidence>
<feature type="transmembrane region" description="Helical" evidence="10">
    <location>
        <begin position="43"/>
        <end position="64"/>
    </location>
</feature>
<reference evidence="13" key="1">
    <citation type="submission" date="2020-12" db="EMBL/GenBank/DDBJ databases">
        <title>Devosia sp. MSA67 isolated from Mo River.</title>
        <authorList>
            <person name="Ma F."/>
            <person name="Zi Z."/>
        </authorList>
    </citation>
    <scope>NUCLEOTIDE SEQUENCE</scope>
    <source>
        <strain evidence="13">MSA67</strain>
    </source>
</reference>
<dbReference type="EMBL" id="JAEKMH010000006">
    <property type="protein sequence ID" value="MBJ3786912.1"/>
    <property type="molecule type" value="Genomic_DNA"/>
</dbReference>
<feature type="transmembrane region" description="Helical" evidence="10">
    <location>
        <begin position="209"/>
        <end position="227"/>
    </location>
</feature>
<evidence type="ECO:0000259" key="11">
    <source>
        <dbReference type="Pfam" id="PF01545"/>
    </source>
</evidence>
<gene>
    <name evidence="13" type="ORF">JEQ47_19470</name>
</gene>
<proteinExistence type="inferred from homology"/>
<feature type="domain" description="Cation efflux protein transmembrane" evidence="11">
    <location>
        <begin position="44"/>
        <end position="235"/>
    </location>
</feature>
<protein>
    <submittedName>
        <fullName evidence="13">Cation transporter</fullName>
    </submittedName>
</protein>
<feature type="compositionally biased region" description="Basic and acidic residues" evidence="9">
    <location>
        <begin position="1"/>
        <end position="29"/>
    </location>
</feature>
<dbReference type="InterPro" id="IPR058533">
    <property type="entry name" value="Cation_efflux_TM"/>
</dbReference>
<dbReference type="InterPro" id="IPR050681">
    <property type="entry name" value="CDF/SLC30A"/>
</dbReference>
<keyword evidence="14" id="KW-1185">Reference proteome</keyword>
<dbReference type="NCBIfam" id="TIGR01297">
    <property type="entry name" value="CDF"/>
    <property type="match status" value="1"/>
</dbReference>
<feature type="transmembrane region" description="Helical" evidence="10">
    <location>
        <begin position="111"/>
        <end position="130"/>
    </location>
</feature>
<evidence type="ECO:0000313" key="13">
    <source>
        <dbReference type="EMBL" id="MBJ3786912.1"/>
    </source>
</evidence>
<dbReference type="Gene3D" id="1.20.1510.10">
    <property type="entry name" value="Cation efflux protein transmembrane domain"/>
    <property type="match status" value="1"/>
</dbReference>
<keyword evidence="5" id="KW-0864">Zinc transport</keyword>
<evidence type="ECO:0000256" key="9">
    <source>
        <dbReference type="SAM" id="MobiDB-lite"/>
    </source>
</evidence>
<evidence type="ECO:0000256" key="1">
    <source>
        <dbReference type="ARBA" id="ARBA00004141"/>
    </source>
</evidence>
<keyword evidence="8 10" id="KW-0472">Membrane</keyword>
<evidence type="ECO:0000256" key="6">
    <source>
        <dbReference type="ARBA" id="ARBA00022989"/>
    </source>
</evidence>
<dbReference type="PANTHER" id="PTHR11562:SF17">
    <property type="entry name" value="RE54080P-RELATED"/>
    <property type="match status" value="1"/>
</dbReference>
<evidence type="ECO:0000256" key="5">
    <source>
        <dbReference type="ARBA" id="ARBA00022906"/>
    </source>
</evidence>
<evidence type="ECO:0000256" key="7">
    <source>
        <dbReference type="ARBA" id="ARBA00023065"/>
    </source>
</evidence>
<comment type="subcellular location">
    <subcellularLocation>
        <location evidence="1">Membrane</location>
        <topology evidence="1">Multi-pass membrane protein</topology>
    </subcellularLocation>
</comment>
<dbReference type="InterPro" id="IPR027469">
    <property type="entry name" value="Cation_efflux_TMD_sf"/>
</dbReference>
<evidence type="ECO:0000256" key="3">
    <source>
        <dbReference type="ARBA" id="ARBA00022448"/>
    </source>
</evidence>
<evidence type="ECO:0000256" key="10">
    <source>
        <dbReference type="SAM" id="Phobius"/>
    </source>
</evidence>
<organism evidence="13 14">
    <name type="scientific">Devosia sediminis</name>
    <dbReference type="NCBI Taxonomy" id="2798801"/>
    <lineage>
        <taxon>Bacteria</taxon>
        <taxon>Pseudomonadati</taxon>
        <taxon>Pseudomonadota</taxon>
        <taxon>Alphaproteobacteria</taxon>
        <taxon>Hyphomicrobiales</taxon>
        <taxon>Devosiaceae</taxon>
        <taxon>Devosia</taxon>
    </lineage>
</organism>
<dbReference type="InterPro" id="IPR002524">
    <property type="entry name" value="Cation_efflux"/>
</dbReference>
<evidence type="ECO:0000313" key="14">
    <source>
        <dbReference type="Proteomes" id="UP000602124"/>
    </source>
</evidence>
<evidence type="ECO:0000259" key="12">
    <source>
        <dbReference type="Pfam" id="PF16916"/>
    </source>
</evidence>
<feature type="transmembrane region" description="Helical" evidence="10">
    <location>
        <begin position="70"/>
        <end position="91"/>
    </location>
</feature>
<keyword evidence="6 10" id="KW-1133">Transmembrane helix</keyword>
<comment type="similarity">
    <text evidence="2">Belongs to the cation diffusion facilitator (CDF) transporter (TC 2.A.4) family. SLC30A subfamily.</text>
</comment>
<dbReference type="SUPFAM" id="SSF161111">
    <property type="entry name" value="Cation efflux protein transmembrane domain-like"/>
    <property type="match status" value="1"/>
</dbReference>
<keyword evidence="3" id="KW-0813">Transport</keyword>
<dbReference type="Pfam" id="PF16916">
    <property type="entry name" value="ZT_dimer"/>
    <property type="match status" value="1"/>
</dbReference>
<dbReference type="Pfam" id="PF01545">
    <property type="entry name" value="Cation_efflux"/>
    <property type="match status" value="1"/>
</dbReference>
<keyword evidence="5" id="KW-0862">Zinc</keyword>
<keyword evidence="4 10" id="KW-0812">Transmembrane</keyword>
<evidence type="ECO:0000256" key="8">
    <source>
        <dbReference type="ARBA" id="ARBA00023136"/>
    </source>
</evidence>
<dbReference type="RefSeq" id="WP_198878110.1">
    <property type="nucleotide sequence ID" value="NZ_JAEKMH010000006.1"/>
</dbReference>
<accession>A0A934J310</accession>
<sequence>MAAHDHTHGDDHSHHDHHDHAGHDHDHAGHSHAPKVSKGNERAVLIGLCLTGGFMVAEVAGGLLSGSLALIADAGHMLTDTVALFLAWLGFRLGSRPADARRSFGYSRLEVLAGLINALTLFALVGWIAYEAVQRFFNPEEVLAGPMLVVAVLGLVVNLVVFRILSGADKDHVNIRGALLHVLGDLLGSVGAIAAALIIWLTGWMPIDPILSVVVSLLILRSAWGLLTRTFNILMEGAPDGVDLDRLAADLKGTVPDLANLGHLHVWSLSSGQAMATLEIALAQDADPATVTAAVKQRLAEEHNIGHATVEIDWSGTCGQCMASPSAA</sequence>
<dbReference type="Proteomes" id="UP000602124">
    <property type="component" value="Unassembled WGS sequence"/>
</dbReference>
<comment type="caution">
    <text evidence="13">The sequence shown here is derived from an EMBL/GenBank/DDBJ whole genome shotgun (WGS) entry which is preliminary data.</text>
</comment>
<dbReference type="AlphaFoldDB" id="A0A934J310"/>
<dbReference type="GO" id="GO:0005385">
    <property type="term" value="F:zinc ion transmembrane transporter activity"/>
    <property type="evidence" value="ECO:0007669"/>
    <property type="project" value="TreeGrafter"/>
</dbReference>
<feature type="region of interest" description="Disordered" evidence="9">
    <location>
        <begin position="1"/>
        <end position="35"/>
    </location>
</feature>
<feature type="transmembrane region" description="Helical" evidence="10">
    <location>
        <begin position="178"/>
        <end position="203"/>
    </location>
</feature>
<evidence type="ECO:0000256" key="2">
    <source>
        <dbReference type="ARBA" id="ARBA00008873"/>
    </source>
</evidence>
<keyword evidence="7" id="KW-0406">Ion transport</keyword>